<feature type="region of interest" description="Disordered" evidence="1">
    <location>
        <begin position="56"/>
        <end position="111"/>
    </location>
</feature>
<protein>
    <submittedName>
        <fullName evidence="2">Uncharacterized protein</fullName>
    </submittedName>
</protein>
<organism evidence="2 3">
    <name type="scientific">Clytia hemisphaerica</name>
    <dbReference type="NCBI Taxonomy" id="252671"/>
    <lineage>
        <taxon>Eukaryota</taxon>
        <taxon>Metazoa</taxon>
        <taxon>Cnidaria</taxon>
        <taxon>Hydrozoa</taxon>
        <taxon>Hydroidolina</taxon>
        <taxon>Leptothecata</taxon>
        <taxon>Obeliida</taxon>
        <taxon>Clytiidae</taxon>
        <taxon>Clytia</taxon>
    </lineage>
</organism>
<keyword evidence="3" id="KW-1185">Reference proteome</keyword>
<dbReference type="EnsemblMetazoa" id="CLYHEMT000494.1">
    <property type="protein sequence ID" value="CLYHEMP000494.1"/>
    <property type="gene ID" value="CLYHEMG000494"/>
</dbReference>
<sequence length="111" mass="12765">NIAMSDVVVVSEGYVTSETENEDIPESLTTVEEIVKFWSRRKKIYKVRFKRTLPKWLEDDNEENEKPTDNVNCSSGTDQNNKTPIENKTDFVDGNCSKYQGPSETKRRKGT</sequence>
<dbReference type="AlphaFoldDB" id="A0A7M5US63"/>
<reference evidence="2" key="1">
    <citation type="submission" date="2021-01" db="UniProtKB">
        <authorList>
            <consortium name="EnsemblMetazoa"/>
        </authorList>
    </citation>
    <scope>IDENTIFICATION</scope>
</reference>
<evidence type="ECO:0000256" key="1">
    <source>
        <dbReference type="SAM" id="MobiDB-lite"/>
    </source>
</evidence>
<feature type="compositionally biased region" description="Polar residues" evidence="1">
    <location>
        <begin position="69"/>
        <end position="84"/>
    </location>
</feature>
<evidence type="ECO:0000313" key="2">
    <source>
        <dbReference type="EnsemblMetazoa" id="CLYHEMP000494.1"/>
    </source>
</evidence>
<name>A0A7M5US63_9CNID</name>
<dbReference type="Proteomes" id="UP000594262">
    <property type="component" value="Unplaced"/>
</dbReference>
<proteinExistence type="predicted"/>
<evidence type="ECO:0000313" key="3">
    <source>
        <dbReference type="Proteomes" id="UP000594262"/>
    </source>
</evidence>
<accession>A0A7M5US63</accession>